<gene>
    <name evidence="1" type="ORF">SAMN05192581_101930</name>
</gene>
<protein>
    <submittedName>
        <fullName evidence="1">Uncharacterized protein</fullName>
    </submittedName>
</protein>
<dbReference type="Proteomes" id="UP000183670">
    <property type="component" value="Unassembled WGS sequence"/>
</dbReference>
<dbReference type="RefSeq" id="WP_175486896.1">
    <property type="nucleotide sequence ID" value="NZ_FMYE01000019.1"/>
</dbReference>
<accession>A0A1G6G5H9</accession>
<dbReference type="AlphaFoldDB" id="A0A1G6G5H9"/>
<organism evidence="1 2">
    <name type="scientific">Bacteroides ovatus</name>
    <dbReference type="NCBI Taxonomy" id="28116"/>
    <lineage>
        <taxon>Bacteria</taxon>
        <taxon>Pseudomonadati</taxon>
        <taxon>Bacteroidota</taxon>
        <taxon>Bacteroidia</taxon>
        <taxon>Bacteroidales</taxon>
        <taxon>Bacteroidaceae</taxon>
        <taxon>Bacteroides</taxon>
    </lineage>
</organism>
<name>A0A1G6G5H9_BACOV</name>
<dbReference type="EMBL" id="FMYE01000019">
    <property type="protein sequence ID" value="SDB77258.1"/>
    <property type="molecule type" value="Genomic_DNA"/>
</dbReference>
<evidence type="ECO:0000313" key="2">
    <source>
        <dbReference type="Proteomes" id="UP000183670"/>
    </source>
</evidence>
<sequence length="151" mass="16521">MTLNSRFTINGASGGGGLLQPDKDLLDDLAVATATGDYFFMEKSEDNSSFTFSNLDKNKGYKFYAFGSRLATQVRTAIYIISGENTDQGELQAAGTNCGGTGINQNIQNVYASEVIFPDENGEIKFTVSRKEGDYIPLNVLKIEEYTNVEK</sequence>
<evidence type="ECO:0000313" key="1">
    <source>
        <dbReference type="EMBL" id="SDB77258.1"/>
    </source>
</evidence>
<reference evidence="1 2" key="1">
    <citation type="submission" date="2016-10" db="EMBL/GenBank/DDBJ databases">
        <authorList>
            <person name="de Groot N.N."/>
        </authorList>
    </citation>
    <scope>NUCLEOTIDE SEQUENCE [LARGE SCALE GENOMIC DNA]</scope>
    <source>
        <strain evidence="1 2">NLAE-zl-C500</strain>
    </source>
</reference>
<proteinExistence type="predicted"/>